<keyword evidence="2" id="KW-1185">Reference proteome</keyword>
<organism evidence="1 2">
    <name type="scientific">Pseudovirgaria hyperparasitica</name>
    <dbReference type="NCBI Taxonomy" id="470096"/>
    <lineage>
        <taxon>Eukaryota</taxon>
        <taxon>Fungi</taxon>
        <taxon>Dikarya</taxon>
        <taxon>Ascomycota</taxon>
        <taxon>Pezizomycotina</taxon>
        <taxon>Dothideomycetes</taxon>
        <taxon>Dothideomycetes incertae sedis</taxon>
        <taxon>Acrospermales</taxon>
        <taxon>Acrospermaceae</taxon>
        <taxon>Pseudovirgaria</taxon>
    </lineage>
</organism>
<reference evidence="1" key="1">
    <citation type="journal article" date="2020" name="Stud. Mycol.">
        <title>101 Dothideomycetes genomes: a test case for predicting lifestyles and emergence of pathogens.</title>
        <authorList>
            <person name="Haridas S."/>
            <person name="Albert R."/>
            <person name="Binder M."/>
            <person name="Bloem J."/>
            <person name="Labutti K."/>
            <person name="Salamov A."/>
            <person name="Andreopoulos B."/>
            <person name="Baker S."/>
            <person name="Barry K."/>
            <person name="Bills G."/>
            <person name="Bluhm B."/>
            <person name="Cannon C."/>
            <person name="Castanera R."/>
            <person name="Culley D."/>
            <person name="Daum C."/>
            <person name="Ezra D."/>
            <person name="Gonzalez J."/>
            <person name="Henrissat B."/>
            <person name="Kuo A."/>
            <person name="Liang C."/>
            <person name="Lipzen A."/>
            <person name="Lutzoni F."/>
            <person name="Magnuson J."/>
            <person name="Mondo S."/>
            <person name="Nolan M."/>
            <person name="Ohm R."/>
            <person name="Pangilinan J."/>
            <person name="Park H.-J."/>
            <person name="Ramirez L."/>
            <person name="Alfaro M."/>
            <person name="Sun H."/>
            <person name="Tritt A."/>
            <person name="Yoshinaga Y."/>
            <person name="Zwiers L.-H."/>
            <person name="Turgeon B."/>
            <person name="Goodwin S."/>
            <person name="Spatafora J."/>
            <person name="Crous P."/>
            <person name="Grigoriev I."/>
        </authorList>
    </citation>
    <scope>NUCLEOTIDE SEQUENCE</scope>
    <source>
        <strain evidence="1">CBS 121739</strain>
    </source>
</reference>
<dbReference type="EMBL" id="ML996570">
    <property type="protein sequence ID" value="KAF2759390.1"/>
    <property type="molecule type" value="Genomic_DNA"/>
</dbReference>
<gene>
    <name evidence="1" type="ORF">EJ05DRAFT_475605</name>
</gene>
<accession>A0A6A6WBQ0</accession>
<dbReference type="RefSeq" id="XP_033601841.1">
    <property type="nucleotide sequence ID" value="XM_033743836.1"/>
</dbReference>
<dbReference type="GeneID" id="54484890"/>
<dbReference type="Proteomes" id="UP000799437">
    <property type="component" value="Unassembled WGS sequence"/>
</dbReference>
<proteinExistence type="predicted"/>
<protein>
    <submittedName>
        <fullName evidence="1">Uncharacterized protein</fullName>
    </submittedName>
</protein>
<evidence type="ECO:0000313" key="2">
    <source>
        <dbReference type="Proteomes" id="UP000799437"/>
    </source>
</evidence>
<sequence length="188" mass="21156">MQPTRVVLETERRTTSLEEGYVDVSDEELATLLRLCHDTAESLKAEMKTRQLRIPNFIPENSSQFYNALDKAARRFKVVDRVDNRASKHVDTAITILTQVQTNRSGQVYQEFLHDVLRHSSPGVVMLCAVAFGKQKLANMREDERMNILDVVRVKGGSLQSPSLDVLADDYGVPSLDSKHVNILVNSS</sequence>
<dbReference type="OrthoDB" id="5150743at2759"/>
<evidence type="ECO:0000313" key="1">
    <source>
        <dbReference type="EMBL" id="KAF2759390.1"/>
    </source>
</evidence>
<name>A0A6A6WBQ0_9PEZI</name>
<dbReference type="AlphaFoldDB" id="A0A6A6WBQ0"/>